<keyword evidence="1" id="KW-0175">Coiled coil</keyword>
<evidence type="ECO:0000313" key="2">
    <source>
        <dbReference type="EMBL" id="CAD8077012.1"/>
    </source>
</evidence>
<dbReference type="Proteomes" id="UP000688137">
    <property type="component" value="Unassembled WGS sequence"/>
</dbReference>
<accession>A0A8S1MEG9</accession>
<gene>
    <name evidence="2" type="ORF">PPRIM_AZ9-3.1.T0570169</name>
</gene>
<comment type="caution">
    <text evidence="2">The sequence shown here is derived from an EMBL/GenBank/DDBJ whole genome shotgun (WGS) entry which is preliminary data.</text>
</comment>
<feature type="coiled-coil region" evidence="1">
    <location>
        <begin position="139"/>
        <end position="166"/>
    </location>
</feature>
<protein>
    <submittedName>
        <fullName evidence="2">Uncharacterized protein</fullName>
    </submittedName>
</protein>
<organism evidence="2 3">
    <name type="scientific">Paramecium primaurelia</name>
    <dbReference type="NCBI Taxonomy" id="5886"/>
    <lineage>
        <taxon>Eukaryota</taxon>
        <taxon>Sar</taxon>
        <taxon>Alveolata</taxon>
        <taxon>Ciliophora</taxon>
        <taxon>Intramacronucleata</taxon>
        <taxon>Oligohymenophorea</taxon>
        <taxon>Peniculida</taxon>
        <taxon>Parameciidae</taxon>
        <taxon>Paramecium</taxon>
    </lineage>
</organism>
<dbReference type="AlphaFoldDB" id="A0A8S1MEG9"/>
<keyword evidence="3" id="KW-1185">Reference proteome</keyword>
<proteinExistence type="predicted"/>
<reference evidence="2" key="1">
    <citation type="submission" date="2021-01" db="EMBL/GenBank/DDBJ databases">
        <authorList>
            <consortium name="Genoscope - CEA"/>
            <person name="William W."/>
        </authorList>
    </citation>
    <scope>NUCLEOTIDE SEQUENCE</scope>
</reference>
<evidence type="ECO:0000313" key="3">
    <source>
        <dbReference type="Proteomes" id="UP000688137"/>
    </source>
</evidence>
<sequence>MTNLQLIKNKTDAQIGVQEALQVLEYLNKILLIISQIVIHLNQFKRKLHVLLKNLKYIAIFLKKLTLKYCCLWLNPNKQKRVNRGVTLSGILESLEVKEIQSSWELTDGFHLNKAKVKFLQVENERKQIYADTLATKIKDHSQNALEQTQADLEDKRANYSEVKSNRDDENAIIEYVIIVQEISCFLVWKLISITNKVISKKTAFWGFKIIFLFIYQCIRIKQEELRQI</sequence>
<evidence type="ECO:0000256" key="1">
    <source>
        <dbReference type="SAM" id="Coils"/>
    </source>
</evidence>
<dbReference type="EMBL" id="CAJJDM010000058">
    <property type="protein sequence ID" value="CAD8077012.1"/>
    <property type="molecule type" value="Genomic_DNA"/>
</dbReference>
<name>A0A8S1MEG9_PARPR</name>